<evidence type="ECO:0000313" key="3">
    <source>
        <dbReference type="Proteomes" id="UP001189429"/>
    </source>
</evidence>
<dbReference type="EMBL" id="CAUYUJ010019283">
    <property type="protein sequence ID" value="CAK0890002.1"/>
    <property type="molecule type" value="Genomic_DNA"/>
</dbReference>
<name>A0ABN9WT96_9DINO</name>
<dbReference type="Proteomes" id="UP001189429">
    <property type="component" value="Unassembled WGS sequence"/>
</dbReference>
<feature type="signal peptide" evidence="1">
    <location>
        <begin position="1"/>
        <end position="34"/>
    </location>
</feature>
<protein>
    <recommendedName>
        <fullName evidence="4">Autophagy-related protein 101</fullName>
    </recommendedName>
</protein>
<evidence type="ECO:0000313" key="2">
    <source>
        <dbReference type="EMBL" id="CAK0890002.1"/>
    </source>
</evidence>
<feature type="non-terminal residue" evidence="2">
    <location>
        <position position="1"/>
    </location>
</feature>
<reference evidence="2" key="1">
    <citation type="submission" date="2023-10" db="EMBL/GenBank/DDBJ databases">
        <authorList>
            <person name="Chen Y."/>
            <person name="Shah S."/>
            <person name="Dougan E. K."/>
            <person name="Thang M."/>
            <person name="Chan C."/>
        </authorList>
    </citation>
    <scope>NUCLEOTIDE SEQUENCE [LARGE SCALE GENOMIC DNA]</scope>
</reference>
<proteinExistence type="predicted"/>
<evidence type="ECO:0000256" key="1">
    <source>
        <dbReference type="SAM" id="SignalP"/>
    </source>
</evidence>
<keyword evidence="3" id="KW-1185">Reference proteome</keyword>
<sequence>SLCWLGGRSGRPGVGRCPAWGLQWLFAFAAMVYQDLCDLCEEAIFEAEAFGFPAPTEAWFGEHVESAPERDLCTRGGRHAGRKRSLHATFSEWAICVTIDEDGNELVSREQPGARRDAMCGHAALFARWSLLRKVVGGSAGRAGVPRPPPGAKFQREALLLSLAHILLTSPRAPKICIAIPRLIARFSAGSDVRHRDIMARNQSGHSMSTTLASHTSQPVCVASRVEDMAANRAHLFALPGPALIMHALPDLPS</sequence>
<comment type="caution">
    <text evidence="2">The sequence shown here is derived from an EMBL/GenBank/DDBJ whole genome shotgun (WGS) entry which is preliminary data.</text>
</comment>
<keyword evidence="1" id="KW-0732">Signal</keyword>
<evidence type="ECO:0008006" key="4">
    <source>
        <dbReference type="Google" id="ProtNLM"/>
    </source>
</evidence>
<feature type="chain" id="PRO_5047439800" description="Autophagy-related protein 101" evidence="1">
    <location>
        <begin position="35"/>
        <end position="254"/>
    </location>
</feature>
<organism evidence="2 3">
    <name type="scientific">Prorocentrum cordatum</name>
    <dbReference type="NCBI Taxonomy" id="2364126"/>
    <lineage>
        <taxon>Eukaryota</taxon>
        <taxon>Sar</taxon>
        <taxon>Alveolata</taxon>
        <taxon>Dinophyceae</taxon>
        <taxon>Prorocentrales</taxon>
        <taxon>Prorocentraceae</taxon>
        <taxon>Prorocentrum</taxon>
    </lineage>
</organism>
<accession>A0ABN9WT96</accession>
<gene>
    <name evidence="2" type="ORF">PCOR1329_LOCUS70341</name>
</gene>